<gene>
    <name evidence="2" type="ORF">LTR84_011408</name>
</gene>
<evidence type="ECO:0000313" key="3">
    <source>
        <dbReference type="Proteomes" id="UP001358417"/>
    </source>
</evidence>
<evidence type="ECO:0000259" key="1">
    <source>
        <dbReference type="Pfam" id="PF01965"/>
    </source>
</evidence>
<dbReference type="Proteomes" id="UP001358417">
    <property type="component" value="Unassembled WGS sequence"/>
</dbReference>
<dbReference type="InterPro" id="IPR029062">
    <property type="entry name" value="Class_I_gatase-like"/>
</dbReference>
<reference evidence="2 3" key="1">
    <citation type="submission" date="2023-08" db="EMBL/GenBank/DDBJ databases">
        <title>Black Yeasts Isolated from many extreme environments.</title>
        <authorList>
            <person name="Coleine C."/>
            <person name="Stajich J.E."/>
            <person name="Selbmann L."/>
        </authorList>
    </citation>
    <scope>NUCLEOTIDE SEQUENCE [LARGE SCALE GENOMIC DNA]</scope>
    <source>
        <strain evidence="2 3">CCFEE 5792</strain>
    </source>
</reference>
<dbReference type="AlphaFoldDB" id="A0AAV9MTI5"/>
<dbReference type="GeneID" id="89979561"/>
<keyword evidence="3" id="KW-1185">Reference proteome</keyword>
<dbReference type="Pfam" id="PF01965">
    <property type="entry name" value="DJ-1_PfpI"/>
    <property type="match status" value="1"/>
</dbReference>
<dbReference type="SUPFAM" id="SSF52317">
    <property type="entry name" value="Class I glutamine amidotransferase-like"/>
    <property type="match status" value="1"/>
</dbReference>
<dbReference type="Gene3D" id="3.40.50.880">
    <property type="match status" value="1"/>
</dbReference>
<protein>
    <recommendedName>
        <fullName evidence="1">DJ-1/PfpI domain-containing protein</fullName>
    </recommendedName>
</protein>
<feature type="domain" description="DJ-1/PfpI" evidence="1">
    <location>
        <begin position="53"/>
        <end position="193"/>
    </location>
</feature>
<dbReference type="InterPro" id="IPR002818">
    <property type="entry name" value="DJ-1/PfpI"/>
</dbReference>
<dbReference type="InterPro" id="IPR052158">
    <property type="entry name" value="INH-QAR"/>
</dbReference>
<evidence type="ECO:0000313" key="2">
    <source>
        <dbReference type="EMBL" id="KAK5043548.1"/>
    </source>
</evidence>
<name>A0AAV9MTI5_9EURO</name>
<sequence>MSTAPLDLSKPNRPIEVGVLLMGGTTEILDVAPIDMLYSLSHQCLDDWDEKFIDPKLKAQALDMNFHWVSEKKVPTKLTGGLNITPTDDFTTSPPLDIVIMGAHDFKYTPNETELAYIRKSYEGSSAFIAICGGIQAPLQAGILKGLSATAPRPLLPIAKQLSQDTEWHEKRWHQDGKMWTSGTLLNGNDLMAAFAQKYWGGDESLAQWMVLTGHWPQRDVNYKDAVSPL</sequence>
<dbReference type="PANTHER" id="PTHR43130">
    <property type="entry name" value="ARAC-FAMILY TRANSCRIPTIONAL REGULATOR"/>
    <property type="match status" value="1"/>
</dbReference>
<dbReference type="RefSeq" id="XP_064699934.1">
    <property type="nucleotide sequence ID" value="XM_064854940.1"/>
</dbReference>
<accession>A0AAV9MTI5</accession>
<dbReference type="EMBL" id="JAVRRD010000057">
    <property type="protein sequence ID" value="KAK5043548.1"/>
    <property type="molecule type" value="Genomic_DNA"/>
</dbReference>
<dbReference type="PANTHER" id="PTHR43130:SF7">
    <property type="entry name" value="DJ-1_PFPI DOMAIN-CONTAINING PROTEIN"/>
    <property type="match status" value="1"/>
</dbReference>
<proteinExistence type="predicted"/>
<organism evidence="2 3">
    <name type="scientific">Exophiala bonariae</name>
    <dbReference type="NCBI Taxonomy" id="1690606"/>
    <lineage>
        <taxon>Eukaryota</taxon>
        <taxon>Fungi</taxon>
        <taxon>Dikarya</taxon>
        <taxon>Ascomycota</taxon>
        <taxon>Pezizomycotina</taxon>
        <taxon>Eurotiomycetes</taxon>
        <taxon>Chaetothyriomycetidae</taxon>
        <taxon>Chaetothyriales</taxon>
        <taxon>Herpotrichiellaceae</taxon>
        <taxon>Exophiala</taxon>
    </lineage>
</organism>
<comment type="caution">
    <text evidence="2">The sequence shown here is derived from an EMBL/GenBank/DDBJ whole genome shotgun (WGS) entry which is preliminary data.</text>
</comment>